<evidence type="ECO:0000256" key="3">
    <source>
        <dbReference type="ARBA" id="ARBA00022490"/>
    </source>
</evidence>
<feature type="region of interest" description="Disordered" evidence="14">
    <location>
        <begin position="72"/>
        <end position="96"/>
    </location>
</feature>
<evidence type="ECO:0000256" key="14">
    <source>
        <dbReference type="SAM" id="MobiDB-lite"/>
    </source>
</evidence>
<dbReference type="FunFam" id="3.40.850.10:FF:000029">
    <property type="entry name" value="Kinesin-like protein KIF17"/>
    <property type="match status" value="1"/>
</dbReference>
<dbReference type="InterPro" id="IPR027640">
    <property type="entry name" value="Kinesin-like_fam"/>
</dbReference>
<protein>
    <recommendedName>
        <fullName evidence="12">Kinesin-like protein</fullName>
    </recommendedName>
</protein>
<dbReference type="InterPro" id="IPR019821">
    <property type="entry name" value="Kinesin_motor_CS"/>
</dbReference>
<dbReference type="PRINTS" id="PR00380">
    <property type="entry name" value="KINESINHEAVY"/>
</dbReference>
<keyword evidence="9" id="KW-0206">Cytoskeleton</keyword>
<name>A0A8S1HR27_9PELO</name>
<dbReference type="GO" id="GO:0003777">
    <property type="term" value="F:microtubule motor activity"/>
    <property type="evidence" value="ECO:0007669"/>
    <property type="project" value="InterPro"/>
</dbReference>
<dbReference type="PROSITE" id="PS00411">
    <property type="entry name" value="KINESIN_MOTOR_1"/>
    <property type="match status" value="1"/>
</dbReference>
<comment type="similarity">
    <text evidence="11 12">Belongs to the TRAFAC class myosin-kinesin ATPase superfamily. Kinesin family.</text>
</comment>
<evidence type="ECO:0000256" key="10">
    <source>
        <dbReference type="ARBA" id="ARBA00023273"/>
    </source>
</evidence>
<evidence type="ECO:0000256" key="11">
    <source>
        <dbReference type="PROSITE-ProRule" id="PRU00283"/>
    </source>
</evidence>
<keyword evidence="5 11" id="KW-0547">Nucleotide-binding</keyword>
<keyword evidence="10" id="KW-0966">Cell projection</keyword>
<evidence type="ECO:0000256" key="6">
    <source>
        <dbReference type="ARBA" id="ARBA00022840"/>
    </source>
</evidence>
<accession>A0A8S1HR27</accession>
<evidence type="ECO:0000256" key="8">
    <source>
        <dbReference type="ARBA" id="ARBA00023175"/>
    </source>
</evidence>
<keyword evidence="3" id="KW-0963">Cytoplasm</keyword>
<evidence type="ECO:0000313" key="17">
    <source>
        <dbReference type="Proteomes" id="UP000835052"/>
    </source>
</evidence>
<keyword evidence="4 12" id="KW-0493">Microtubule</keyword>
<dbReference type="GO" id="GO:0005874">
    <property type="term" value="C:microtubule"/>
    <property type="evidence" value="ECO:0007669"/>
    <property type="project" value="UniProtKB-KW"/>
</dbReference>
<dbReference type="InterPro" id="IPR036961">
    <property type="entry name" value="Kinesin_motor_dom_sf"/>
</dbReference>
<gene>
    <name evidence="16" type="ORF">CAUJ_LOCUS14158</name>
</gene>
<dbReference type="PANTHER" id="PTHR47969:SF21">
    <property type="entry name" value="KINESIN-LIKE PROTEIN"/>
    <property type="match status" value="1"/>
</dbReference>
<dbReference type="AlphaFoldDB" id="A0A8S1HR27"/>
<dbReference type="InterPro" id="IPR027417">
    <property type="entry name" value="P-loop_NTPase"/>
</dbReference>
<dbReference type="GO" id="GO:0007018">
    <property type="term" value="P:microtubule-based movement"/>
    <property type="evidence" value="ECO:0007669"/>
    <property type="project" value="InterPro"/>
</dbReference>
<evidence type="ECO:0000256" key="2">
    <source>
        <dbReference type="ARBA" id="ARBA00004245"/>
    </source>
</evidence>
<proteinExistence type="inferred from homology"/>
<reference evidence="16" key="1">
    <citation type="submission" date="2020-10" db="EMBL/GenBank/DDBJ databases">
        <authorList>
            <person name="Kikuchi T."/>
        </authorList>
    </citation>
    <scope>NUCLEOTIDE SEQUENCE</scope>
    <source>
        <strain evidence="16">NKZ352</strain>
    </source>
</reference>
<evidence type="ECO:0000256" key="5">
    <source>
        <dbReference type="ARBA" id="ARBA00022741"/>
    </source>
</evidence>
<evidence type="ECO:0000256" key="4">
    <source>
        <dbReference type="ARBA" id="ARBA00022701"/>
    </source>
</evidence>
<sequence length="696" mass="78463">MRSCCSSRTTSKSMTSAHRAGLCVSHAEPALSLPPSFLSPPSHSGLSLSMEEAEKVKVVVRCRPISELELSQGHKSTVGSSMEDKSISVTNPQASQEPPRTFFFDAVFPPATDQMTVYNVAARPIVDNVLKGYNGTIFAYGQTGTGKTFTMAGEMEKAESRGIIPNSFAHIFDHIAKCQHDTTFLVRVSYLEIYNEEIRDLLAKEGAGLNLEIKERPDVGVYVRNLSSATVGSASQMQKIMEFGNKNRKVGATNMNIESSRSHAMFTVTIESCKNELVTQGKLQLVDLAGSERQSKTGAQGERLKEAAKINLSLSTLGNVISSLVDGKSTHIPYRNSKLTRLLQDSLGGNSKTVMIANIGPASYNYDETLSTLRYANRAKNIQNVARINEDPKDAMLRKFQQEIEMLRKQLEEEDRDDDENNEEAFQQKMRDMEAEVEKKRILLAGRDAEEDEETRKLAREMQESEAELLRTRTEHEKLRAKLSQIESKLIVGGENLLEKAEEQARLLEENNQELENSRSQELRLRNQLKEKKAAKNEIEGKYTSLQEEASEKTRKIRRVISELGEARAELKDMEEEHQRQVEALLDDIRQLRKELLLNMAIIDEYIPPEYVELIEKYVSWSEEHGDWQLKAIAYTGNNMRASAPPQNPTFSMNNQTIPLFYSYKTDLGAQTSEPRPRTKSGKRERNAAKLKQLLS</sequence>
<feature type="compositionally biased region" description="Polar residues" evidence="14">
    <location>
        <begin position="87"/>
        <end position="96"/>
    </location>
</feature>
<dbReference type="GO" id="GO:0005929">
    <property type="term" value="C:cilium"/>
    <property type="evidence" value="ECO:0007669"/>
    <property type="project" value="UniProtKB-SubCell"/>
</dbReference>
<dbReference type="GO" id="GO:0008017">
    <property type="term" value="F:microtubule binding"/>
    <property type="evidence" value="ECO:0007669"/>
    <property type="project" value="InterPro"/>
</dbReference>
<feature type="binding site" evidence="11">
    <location>
        <begin position="141"/>
        <end position="148"/>
    </location>
    <ligand>
        <name>ATP</name>
        <dbReference type="ChEBI" id="CHEBI:30616"/>
    </ligand>
</feature>
<comment type="subcellular location">
    <subcellularLocation>
        <location evidence="1">Cell projection</location>
        <location evidence="1">Cilium</location>
    </subcellularLocation>
    <subcellularLocation>
        <location evidence="2">Cytoplasm</location>
        <location evidence="2">Cytoskeleton</location>
    </subcellularLocation>
</comment>
<dbReference type="InterPro" id="IPR001752">
    <property type="entry name" value="Kinesin_motor_dom"/>
</dbReference>
<dbReference type="GO" id="GO:0032991">
    <property type="term" value="C:protein-containing complex"/>
    <property type="evidence" value="ECO:0007669"/>
    <property type="project" value="UniProtKB-ARBA"/>
</dbReference>
<evidence type="ECO:0000256" key="1">
    <source>
        <dbReference type="ARBA" id="ARBA00004138"/>
    </source>
</evidence>
<dbReference type="SMART" id="SM00129">
    <property type="entry name" value="KISc"/>
    <property type="match status" value="1"/>
</dbReference>
<feature type="domain" description="Kinesin motor" evidence="15">
    <location>
        <begin position="55"/>
        <end position="382"/>
    </location>
</feature>
<dbReference type="EMBL" id="CAJGYM010000119">
    <property type="protein sequence ID" value="CAD6198252.1"/>
    <property type="molecule type" value="Genomic_DNA"/>
</dbReference>
<comment type="caution">
    <text evidence="16">The sequence shown here is derived from an EMBL/GenBank/DDBJ whole genome shotgun (WGS) entry which is preliminary data.</text>
</comment>
<dbReference type="Gene3D" id="3.40.850.10">
    <property type="entry name" value="Kinesin motor domain"/>
    <property type="match status" value="1"/>
</dbReference>
<evidence type="ECO:0000259" key="15">
    <source>
        <dbReference type="PROSITE" id="PS50067"/>
    </source>
</evidence>
<evidence type="ECO:0000256" key="13">
    <source>
        <dbReference type="SAM" id="Coils"/>
    </source>
</evidence>
<dbReference type="Pfam" id="PF00225">
    <property type="entry name" value="Kinesin"/>
    <property type="match status" value="1"/>
</dbReference>
<feature type="coiled-coil region" evidence="13">
    <location>
        <begin position="397"/>
        <end position="595"/>
    </location>
</feature>
<dbReference type="OrthoDB" id="3176171at2759"/>
<feature type="region of interest" description="Disordered" evidence="14">
    <location>
        <begin position="669"/>
        <end position="696"/>
    </location>
</feature>
<dbReference type="SUPFAM" id="SSF52540">
    <property type="entry name" value="P-loop containing nucleoside triphosphate hydrolases"/>
    <property type="match status" value="1"/>
</dbReference>
<evidence type="ECO:0000256" key="7">
    <source>
        <dbReference type="ARBA" id="ARBA00023054"/>
    </source>
</evidence>
<organism evidence="16 17">
    <name type="scientific">Caenorhabditis auriculariae</name>
    <dbReference type="NCBI Taxonomy" id="2777116"/>
    <lineage>
        <taxon>Eukaryota</taxon>
        <taxon>Metazoa</taxon>
        <taxon>Ecdysozoa</taxon>
        <taxon>Nematoda</taxon>
        <taxon>Chromadorea</taxon>
        <taxon>Rhabditida</taxon>
        <taxon>Rhabditina</taxon>
        <taxon>Rhabditomorpha</taxon>
        <taxon>Rhabditoidea</taxon>
        <taxon>Rhabditidae</taxon>
        <taxon>Peloderinae</taxon>
        <taxon>Caenorhabditis</taxon>
    </lineage>
</organism>
<dbReference type="Proteomes" id="UP000835052">
    <property type="component" value="Unassembled WGS sequence"/>
</dbReference>
<keyword evidence="6 11" id="KW-0067">ATP-binding</keyword>
<dbReference type="GO" id="GO:0005524">
    <property type="term" value="F:ATP binding"/>
    <property type="evidence" value="ECO:0007669"/>
    <property type="project" value="UniProtKB-UniRule"/>
</dbReference>
<keyword evidence="7 13" id="KW-0175">Coiled coil</keyword>
<keyword evidence="8 11" id="KW-0505">Motor protein</keyword>
<evidence type="ECO:0000256" key="12">
    <source>
        <dbReference type="RuleBase" id="RU000394"/>
    </source>
</evidence>
<dbReference type="PROSITE" id="PS50067">
    <property type="entry name" value="KINESIN_MOTOR_2"/>
    <property type="match status" value="1"/>
</dbReference>
<evidence type="ECO:0000313" key="16">
    <source>
        <dbReference type="EMBL" id="CAD6198252.1"/>
    </source>
</evidence>
<dbReference type="PANTHER" id="PTHR47969">
    <property type="entry name" value="CHROMOSOME-ASSOCIATED KINESIN KIF4A-RELATED"/>
    <property type="match status" value="1"/>
</dbReference>
<keyword evidence="17" id="KW-1185">Reference proteome</keyword>
<evidence type="ECO:0000256" key="9">
    <source>
        <dbReference type="ARBA" id="ARBA00023212"/>
    </source>
</evidence>